<organism evidence="1">
    <name type="scientific">Siphoviridae sp. ctNs77</name>
    <dbReference type="NCBI Taxonomy" id="2825473"/>
    <lineage>
        <taxon>Viruses</taxon>
        <taxon>Duplodnaviria</taxon>
        <taxon>Heunggongvirae</taxon>
        <taxon>Uroviricota</taxon>
        <taxon>Caudoviricetes</taxon>
    </lineage>
</organism>
<dbReference type="Pfam" id="PF06854">
    <property type="entry name" value="Phage_Gp15"/>
    <property type="match status" value="1"/>
</dbReference>
<name>A0A8S5QGQ7_9CAUD</name>
<evidence type="ECO:0000313" key="1">
    <source>
        <dbReference type="EMBL" id="DAE18447.1"/>
    </source>
</evidence>
<protein>
    <submittedName>
        <fullName evidence="1">Uncharacterized protein</fullName>
    </submittedName>
</protein>
<reference evidence="1" key="1">
    <citation type="journal article" date="2021" name="Proc. Natl. Acad. Sci. U.S.A.">
        <title>A Catalog of Tens of Thousands of Viruses from Human Metagenomes Reveals Hidden Associations with Chronic Diseases.</title>
        <authorList>
            <person name="Tisza M.J."/>
            <person name="Buck C.B."/>
        </authorList>
    </citation>
    <scope>NUCLEOTIDE SEQUENCE</scope>
    <source>
        <strain evidence="1">CtNs77</strain>
    </source>
</reference>
<dbReference type="InterPro" id="IPR009660">
    <property type="entry name" value="Phage_A500_Gp15"/>
</dbReference>
<sequence>MIGSILTNKPSKSVTIRGVEVPINWDFRTSIKFTELLADHDLSKIELIKKGVRLYYGSWADTHSFAEGELEEAIEKMIEFYSYSLAPVNSKNKSSKKQSYSFTYDAEYVYAAFLEQYKIDLSVVEMHWWNFKALFNGLSENTQFGKIIGYRTMDISRLNDEEKKFYREMKSLYKLPTHESEIDEALSNELAEALENGGDIDAILSKKYD</sequence>
<proteinExistence type="predicted"/>
<accession>A0A8S5QGQ7</accession>
<dbReference type="EMBL" id="BK015656">
    <property type="protein sequence ID" value="DAE18447.1"/>
    <property type="molecule type" value="Genomic_DNA"/>
</dbReference>